<name>A0AAD5GBS3_AMBAR</name>
<evidence type="ECO:0000313" key="2">
    <source>
        <dbReference type="Proteomes" id="UP001206925"/>
    </source>
</evidence>
<sequence length="94" mass="10432">MLMVLRGNGLSKEPGRVLRSNFSAANLGFRHFSDEQIKVACLRYVWIGDPQATLDMLGLFASFAGVEVEHVPSSLLNLHRVYVFTFCTSSPNLS</sequence>
<proteinExistence type="predicted"/>
<accession>A0AAD5GBS3</accession>
<gene>
    <name evidence="1" type="ORF">M8C21_025730</name>
</gene>
<dbReference type="AlphaFoldDB" id="A0AAD5GBS3"/>
<evidence type="ECO:0000313" key="1">
    <source>
        <dbReference type="EMBL" id="KAI7736645.1"/>
    </source>
</evidence>
<dbReference type="EMBL" id="JAMZMK010009232">
    <property type="protein sequence ID" value="KAI7736645.1"/>
    <property type="molecule type" value="Genomic_DNA"/>
</dbReference>
<dbReference type="Proteomes" id="UP001206925">
    <property type="component" value="Unassembled WGS sequence"/>
</dbReference>
<keyword evidence="2" id="KW-1185">Reference proteome</keyword>
<protein>
    <submittedName>
        <fullName evidence="1">Uncharacterized protein</fullName>
    </submittedName>
</protein>
<reference evidence="1" key="1">
    <citation type="submission" date="2022-06" db="EMBL/GenBank/DDBJ databases">
        <title>Uncovering the hologenomic basis of an extraordinary plant invasion.</title>
        <authorList>
            <person name="Bieker V.C."/>
            <person name="Martin M.D."/>
            <person name="Gilbert T."/>
            <person name="Hodgins K."/>
            <person name="Battlay P."/>
            <person name="Petersen B."/>
            <person name="Wilson J."/>
        </authorList>
    </citation>
    <scope>NUCLEOTIDE SEQUENCE</scope>
    <source>
        <strain evidence="1">AA19_3_7</strain>
        <tissue evidence="1">Leaf</tissue>
    </source>
</reference>
<organism evidence="1 2">
    <name type="scientific">Ambrosia artemisiifolia</name>
    <name type="common">Common ragweed</name>
    <dbReference type="NCBI Taxonomy" id="4212"/>
    <lineage>
        <taxon>Eukaryota</taxon>
        <taxon>Viridiplantae</taxon>
        <taxon>Streptophyta</taxon>
        <taxon>Embryophyta</taxon>
        <taxon>Tracheophyta</taxon>
        <taxon>Spermatophyta</taxon>
        <taxon>Magnoliopsida</taxon>
        <taxon>eudicotyledons</taxon>
        <taxon>Gunneridae</taxon>
        <taxon>Pentapetalae</taxon>
        <taxon>asterids</taxon>
        <taxon>campanulids</taxon>
        <taxon>Asterales</taxon>
        <taxon>Asteraceae</taxon>
        <taxon>Asteroideae</taxon>
        <taxon>Heliantheae alliance</taxon>
        <taxon>Heliantheae</taxon>
        <taxon>Ambrosia</taxon>
    </lineage>
</organism>
<comment type="caution">
    <text evidence="1">The sequence shown here is derived from an EMBL/GenBank/DDBJ whole genome shotgun (WGS) entry which is preliminary data.</text>
</comment>